<accession>A0ACC1TKV7</accession>
<name>A0ACC1TKV7_9AGAR</name>
<evidence type="ECO:0000313" key="1">
    <source>
        <dbReference type="EMBL" id="KAJ3805218.1"/>
    </source>
</evidence>
<dbReference type="EMBL" id="MU795649">
    <property type="protein sequence ID" value="KAJ3805218.1"/>
    <property type="molecule type" value="Genomic_DNA"/>
</dbReference>
<organism evidence="1 2">
    <name type="scientific">Lentinula aff. lateritia</name>
    <dbReference type="NCBI Taxonomy" id="2804960"/>
    <lineage>
        <taxon>Eukaryota</taxon>
        <taxon>Fungi</taxon>
        <taxon>Dikarya</taxon>
        <taxon>Basidiomycota</taxon>
        <taxon>Agaricomycotina</taxon>
        <taxon>Agaricomycetes</taxon>
        <taxon>Agaricomycetidae</taxon>
        <taxon>Agaricales</taxon>
        <taxon>Marasmiineae</taxon>
        <taxon>Omphalotaceae</taxon>
        <taxon>Lentinula</taxon>
    </lineage>
</organism>
<sequence length="401" mass="46364">MSSSGSDLSDFYDEPHNEIRSTQKQNGEYQLSQQLKYPRATIFTVQDLYATSIDDWDGAEHRTCIDGKQRLTSIHLFMDGLIPHKDSVTGQKYWYKEIEPTNDEPTKTKTKKQLLPETLRKMFANKHVVCTEYIGLTSLEERDIFSRVQQGKPLKNSENLLERYVTAETLCAIPWKTSRGVDNLCFSHAVYCMAKWSIDPEEVKDHRSLKVLGEWLAGSQEIADDVKSQVHEAYDIFVRLATSPKYSAPFHKQKKVSPVEMIFIPLLIFVHGVLPSKELRYNLRELCVHIASMRRSVREHFRDVCSNLRVGKFLTNFIKNIEKKKATNNQKRNFEKEEAEDDQVIVATTSAHWNLSIPETPTMSSSNSNGRYNFAFRRCVLHSDKFAFTFVAFKYLHSRST</sequence>
<evidence type="ECO:0000313" key="2">
    <source>
        <dbReference type="Proteomes" id="UP001163835"/>
    </source>
</evidence>
<keyword evidence="2" id="KW-1185">Reference proteome</keyword>
<gene>
    <name evidence="1" type="ORF">F5876DRAFT_82023</name>
</gene>
<protein>
    <submittedName>
        <fullName evidence="1">Uncharacterized protein</fullName>
    </submittedName>
</protein>
<proteinExistence type="predicted"/>
<dbReference type="Proteomes" id="UP001163835">
    <property type="component" value="Unassembled WGS sequence"/>
</dbReference>
<reference evidence="1" key="1">
    <citation type="submission" date="2022-09" db="EMBL/GenBank/DDBJ databases">
        <title>A Global Phylogenomic Analysis of the Shiitake Genus Lentinula.</title>
        <authorList>
            <consortium name="DOE Joint Genome Institute"/>
            <person name="Sierra-Patev S."/>
            <person name="Min B."/>
            <person name="Naranjo-Ortiz M."/>
            <person name="Looney B."/>
            <person name="Konkel Z."/>
            <person name="Slot J.C."/>
            <person name="Sakamoto Y."/>
            <person name="Steenwyk J.L."/>
            <person name="Rokas A."/>
            <person name="Carro J."/>
            <person name="Camarero S."/>
            <person name="Ferreira P."/>
            <person name="Molpeceres G."/>
            <person name="Ruiz-Duenas F.J."/>
            <person name="Serrano A."/>
            <person name="Henrissat B."/>
            <person name="Drula E."/>
            <person name="Hughes K.W."/>
            <person name="Mata J.L."/>
            <person name="Ishikawa N.K."/>
            <person name="Vargas-Isla R."/>
            <person name="Ushijima S."/>
            <person name="Smith C.A."/>
            <person name="Ahrendt S."/>
            <person name="Andreopoulos W."/>
            <person name="He G."/>
            <person name="Labutti K."/>
            <person name="Lipzen A."/>
            <person name="Ng V."/>
            <person name="Riley R."/>
            <person name="Sandor L."/>
            <person name="Barry K."/>
            <person name="Martinez A.T."/>
            <person name="Xiao Y."/>
            <person name="Gibbons J.G."/>
            <person name="Terashima K."/>
            <person name="Grigoriev I.V."/>
            <person name="Hibbett D.S."/>
        </authorList>
    </citation>
    <scope>NUCLEOTIDE SEQUENCE</scope>
    <source>
        <strain evidence="1">TMI1499</strain>
    </source>
</reference>
<comment type="caution">
    <text evidence="1">The sequence shown here is derived from an EMBL/GenBank/DDBJ whole genome shotgun (WGS) entry which is preliminary data.</text>
</comment>